<dbReference type="GO" id="GO:0006874">
    <property type="term" value="P:intracellular calcium ion homeostasis"/>
    <property type="evidence" value="ECO:0007669"/>
    <property type="project" value="TreeGrafter"/>
</dbReference>
<evidence type="ECO:0000256" key="6">
    <source>
        <dbReference type="ARBA" id="ARBA00022967"/>
    </source>
</evidence>
<dbReference type="PANTHER" id="PTHR45630:SF7">
    <property type="entry name" value="ENDOPLASMIC RETICULUM TRANSMEMBRANE HELIX TRANSLOCASE"/>
    <property type="match status" value="1"/>
</dbReference>
<dbReference type="InterPro" id="IPR006544">
    <property type="entry name" value="P-type_TPase_V"/>
</dbReference>
<comment type="subcellular location">
    <subcellularLocation>
        <location evidence="1">Membrane</location>
        <topology evidence="1">Multi-pass membrane protein</topology>
    </subcellularLocation>
</comment>
<dbReference type="SUPFAM" id="SSF81665">
    <property type="entry name" value="Calcium ATPase, transmembrane domain M"/>
    <property type="match status" value="1"/>
</dbReference>
<keyword evidence="3" id="KW-0547">Nucleotide-binding</keyword>
<dbReference type="InterPro" id="IPR023298">
    <property type="entry name" value="ATPase_P-typ_TM_dom_sf"/>
</dbReference>
<feature type="region of interest" description="Disordered" evidence="7">
    <location>
        <begin position="39"/>
        <end position="94"/>
    </location>
</feature>
<organism evidence="9 10">
    <name type="scientific">Mytilus edulis</name>
    <name type="common">Blue mussel</name>
    <dbReference type="NCBI Taxonomy" id="6550"/>
    <lineage>
        <taxon>Eukaryota</taxon>
        <taxon>Metazoa</taxon>
        <taxon>Spiralia</taxon>
        <taxon>Lophotrochozoa</taxon>
        <taxon>Mollusca</taxon>
        <taxon>Bivalvia</taxon>
        <taxon>Autobranchia</taxon>
        <taxon>Pteriomorphia</taxon>
        <taxon>Mytilida</taxon>
        <taxon>Mytiloidea</taxon>
        <taxon>Mytilidae</taxon>
        <taxon>Mytilinae</taxon>
        <taxon>Mytilus</taxon>
    </lineage>
</organism>
<accession>A0A8S3Q1F6</accession>
<evidence type="ECO:0000313" key="10">
    <source>
        <dbReference type="Proteomes" id="UP000683360"/>
    </source>
</evidence>
<reference evidence="9" key="1">
    <citation type="submission" date="2021-03" db="EMBL/GenBank/DDBJ databases">
        <authorList>
            <person name="Bekaert M."/>
        </authorList>
    </citation>
    <scope>NUCLEOTIDE SEQUENCE</scope>
</reference>
<sequence>MCGDGTNDVGALKHAHVGKCNTNDVGALKHAHVGVALLANAPEKLPEKKKRKSEEDGEANHTMNDRAGPSSMKGKPGGRVAKQRAIARGDNLAPTQKKLANMMKELEEDEKAQVVKLGDASIASPFTSKLSTTTCVCHIIKQGRCTLVTTLQMFKILALNALVLAYSQSVLYLDGIKFSDSQATMQGLLLAGCFLFISRSKPLKTLSKERPLPNIFNFYTLLTVLLQFAVHFTCLVYLVQEAKALTPPSEDEFVDLERKFSPSILNTTVYIISMALQVSTFAVNYRGKPFMESLTENKPLLYSLVFSGGAITALASGTVPELTEQFELVELPTEFRNTVLQILAADILDPSL</sequence>
<feature type="transmembrane region" description="Helical" evidence="8">
    <location>
        <begin position="179"/>
        <end position="197"/>
    </location>
</feature>
<name>A0A8S3Q1F6_MYTED</name>
<proteinExistence type="predicted"/>
<dbReference type="GO" id="GO:0046872">
    <property type="term" value="F:metal ion binding"/>
    <property type="evidence" value="ECO:0007669"/>
    <property type="project" value="UniProtKB-KW"/>
</dbReference>
<dbReference type="Proteomes" id="UP000683360">
    <property type="component" value="Unassembled WGS sequence"/>
</dbReference>
<dbReference type="GO" id="GO:0015662">
    <property type="term" value="F:P-type ion transporter activity"/>
    <property type="evidence" value="ECO:0007669"/>
    <property type="project" value="TreeGrafter"/>
</dbReference>
<dbReference type="OrthoDB" id="48943at2759"/>
<dbReference type="AlphaFoldDB" id="A0A8S3Q1F6"/>
<evidence type="ECO:0000313" key="9">
    <source>
        <dbReference type="EMBL" id="CAG2189076.1"/>
    </source>
</evidence>
<evidence type="ECO:0000256" key="8">
    <source>
        <dbReference type="SAM" id="Phobius"/>
    </source>
</evidence>
<keyword evidence="5" id="KW-0460">Magnesium</keyword>
<feature type="transmembrane region" description="Helical" evidence="8">
    <location>
        <begin position="260"/>
        <end position="279"/>
    </location>
</feature>
<evidence type="ECO:0000256" key="3">
    <source>
        <dbReference type="ARBA" id="ARBA00022741"/>
    </source>
</evidence>
<keyword evidence="2" id="KW-0479">Metal-binding</keyword>
<keyword evidence="4" id="KW-0067">ATP-binding</keyword>
<evidence type="ECO:0000256" key="2">
    <source>
        <dbReference type="ARBA" id="ARBA00022723"/>
    </source>
</evidence>
<evidence type="ECO:0000256" key="7">
    <source>
        <dbReference type="SAM" id="MobiDB-lite"/>
    </source>
</evidence>
<protein>
    <submittedName>
        <fullName evidence="9">ATP13A1</fullName>
    </submittedName>
</protein>
<keyword evidence="6" id="KW-1278">Translocase</keyword>
<comment type="caution">
    <text evidence="9">The sequence shown here is derived from an EMBL/GenBank/DDBJ whole genome shotgun (WGS) entry which is preliminary data.</text>
</comment>
<feature type="transmembrane region" description="Helical" evidence="8">
    <location>
        <begin position="218"/>
        <end position="240"/>
    </location>
</feature>
<dbReference type="GO" id="GO:0005524">
    <property type="term" value="F:ATP binding"/>
    <property type="evidence" value="ECO:0007669"/>
    <property type="project" value="UniProtKB-KW"/>
</dbReference>
<dbReference type="GO" id="GO:0005789">
    <property type="term" value="C:endoplasmic reticulum membrane"/>
    <property type="evidence" value="ECO:0007669"/>
    <property type="project" value="TreeGrafter"/>
</dbReference>
<dbReference type="EMBL" id="CAJPWZ010000283">
    <property type="protein sequence ID" value="CAG2189076.1"/>
    <property type="molecule type" value="Genomic_DNA"/>
</dbReference>
<feature type="transmembrane region" description="Helical" evidence="8">
    <location>
        <begin position="154"/>
        <end position="173"/>
    </location>
</feature>
<keyword evidence="10" id="KW-1185">Reference proteome</keyword>
<evidence type="ECO:0000256" key="4">
    <source>
        <dbReference type="ARBA" id="ARBA00022840"/>
    </source>
</evidence>
<keyword evidence="8" id="KW-1133">Transmembrane helix</keyword>
<dbReference type="GO" id="GO:0019829">
    <property type="term" value="F:ATPase-coupled monoatomic cation transmembrane transporter activity"/>
    <property type="evidence" value="ECO:0007669"/>
    <property type="project" value="TreeGrafter"/>
</dbReference>
<dbReference type="PANTHER" id="PTHR45630">
    <property type="entry name" value="CATION-TRANSPORTING ATPASE-RELATED"/>
    <property type="match status" value="1"/>
</dbReference>
<gene>
    <name evidence="9" type="ORF">MEDL_4378</name>
</gene>
<evidence type="ECO:0000256" key="1">
    <source>
        <dbReference type="ARBA" id="ARBA00004141"/>
    </source>
</evidence>
<keyword evidence="8" id="KW-0472">Membrane</keyword>
<evidence type="ECO:0000256" key="5">
    <source>
        <dbReference type="ARBA" id="ARBA00022842"/>
    </source>
</evidence>
<keyword evidence="8" id="KW-0812">Transmembrane</keyword>